<evidence type="ECO:0000256" key="1">
    <source>
        <dbReference type="ARBA" id="ARBA00004167"/>
    </source>
</evidence>
<evidence type="ECO:0000313" key="11">
    <source>
        <dbReference type="Proteomes" id="UP001157418"/>
    </source>
</evidence>
<proteinExistence type="predicted"/>
<evidence type="ECO:0000313" key="10">
    <source>
        <dbReference type="EMBL" id="CAH1433735.1"/>
    </source>
</evidence>
<keyword evidence="3 7" id="KW-0732">Signal</keyword>
<evidence type="ECO:0000256" key="3">
    <source>
        <dbReference type="ARBA" id="ARBA00022729"/>
    </source>
</evidence>
<name>A0AAU9N3K5_9ASTR</name>
<dbReference type="PANTHER" id="PTHR33138">
    <property type="entry name" value="OS01G0690200 PROTEIN"/>
    <property type="match status" value="1"/>
</dbReference>
<evidence type="ECO:0000256" key="7">
    <source>
        <dbReference type="SAM" id="SignalP"/>
    </source>
</evidence>
<feature type="signal peptide" evidence="7">
    <location>
        <begin position="1"/>
        <end position="24"/>
    </location>
</feature>
<dbReference type="PANTHER" id="PTHR33138:SF1">
    <property type="entry name" value="OS01G0113900 PROTEIN"/>
    <property type="match status" value="1"/>
</dbReference>
<protein>
    <recommendedName>
        <fullName evidence="2">non-specific serine/threonine protein kinase</fullName>
        <ecNumber evidence="2">2.7.11.1</ecNumber>
    </recommendedName>
</protein>
<comment type="catalytic activity">
    <reaction evidence="6">
        <text>L-seryl-[protein] + ATP = O-phospho-L-seryl-[protein] + ADP + H(+)</text>
        <dbReference type="Rhea" id="RHEA:17989"/>
        <dbReference type="Rhea" id="RHEA-COMP:9863"/>
        <dbReference type="Rhea" id="RHEA-COMP:11604"/>
        <dbReference type="ChEBI" id="CHEBI:15378"/>
        <dbReference type="ChEBI" id="CHEBI:29999"/>
        <dbReference type="ChEBI" id="CHEBI:30616"/>
        <dbReference type="ChEBI" id="CHEBI:83421"/>
        <dbReference type="ChEBI" id="CHEBI:456216"/>
        <dbReference type="EC" id="2.7.11.1"/>
    </reaction>
</comment>
<gene>
    <name evidence="10" type="ORF">LVIROSA_LOCUS20309</name>
</gene>
<accession>A0AAU9N3K5</accession>
<feature type="chain" id="PRO_5043314193" description="non-specific serine/threonine protein kinase" evidence="7">
    <location>
        <begin position="25"/>
        <end position="253"/>
    </location>
</feature>
<comment type="catalytic activity">
    <reaction evidence="5">
        <text>L-threonyl-[protein] + ATP = O-phospho-L-threonyl-[protein] + ADP + H(+)</text>
        <dbReference type="Rhea" id="RHEA:46608"/>
        <dbReference type="Rhea" id="RHEA-COMP:11060"/>
        <dbReference type="Rhea" id="RHEA-COMP:11605"/>
        <dbReference type="ChEBI" id="CHEBI:15378"/>
        <dbReference type="ChEBI" id="CHEBI:30013"/>
        <dbReference type="ChEBI" id="CHEBI:30616"/>
        <dbReference type="ChEBI" id="CHEBI:61977"/>
        <dbReference type="ChEBI" id="CHEBI:456216"/>
        <dbReference type="EC" id="2.7.11.1"/>
    </reaction>
</comment>
<dbReference type="InterPro" id="IPR025287">
    <property type="entry name" value="WAK_GUB"/>
</dbReference>
<dbReference type="GO" id="GO:0004674">
    <property type="term" value="F:protein serine/threonine kinase activity"/>
    <property type="evidence" value="ECO:0007669"/>
    <property type="project" value="UniProtKB-EC"/>
</dbReference>
<dbReference type="Pfam" id="PF13947">
    <property type="entry name" value="GUB_WAK_bind"/>
    <property type="match status" value="1"/>
</dbReference>
<evidence type="ECO:0000256" key="5">
    <source>
        <dbReference type="ARBA" id="ARBA00047899"/>
    </source>
</evidence>
<evidence type="ECO:0000259" key="9">
    <source>
        <dbReference type="Pfam" id="PF14380"/>
    </source>
</evidence>
<keyword evidence="11" id="KW-1185">Reference proteome</keyword>
<dbReference type="EMBL" id="CAKMRJ010003334">
    <property type="protein sequence ID" value="CAH1433735.1"/>
    <property type="molecule type" value="Genomic_DNA"/>
</dbReference>
<comment type="caution">
    <text evidence="10">The sequence shown here is derived from an EMBL/GenBank/DDBJ whole genome shotgun (WGS) entry which is preliminary data.</text>
</comment>
<dbReference type="GO" id="GO:0030247">
    <property type="term" value="F:polysaccharide binding"/>
    <property type="evidence" value="ECO:0007669"/>
    <property type="project" value="InterPro"/>
</dbReference>
<keyword evidence="4" id="KW-0325">Glycoprotein</keyword>
<dbReference type="AlphaFoldDB" id="A0AAU9N3K5"/>
<organism evidence="10 11">
    <name type="scientific">Lactuca virosa</name>
    <dbReference type="NCBI Taxonomy" id="75947"/>
    <lineage>
        <taxon>Eukaryota</taxon>
        <taxon>Viridiplantae</taxon>
        <taxon>Streptophyta</taxon>
        <taxon>Embryophyta</taxon>
        <taxon>Tracheophyta</taxon>
        <taxon>Spermatophyta</taxon>
        <taxon>Magnoliopsida</taxon>
        <taxon>eudicotyledons</taxon>
        <taxon>Gunneridae</taxon>
        <taxon>Pentapetalae</taxon>
        <taxon>asterids</taxon>
        <taxon>campanulids</taxon>
        <taxon>Asterales</taxon>
        <taxon>Asteraceae</taxon>
        <taxon>Cichorioideae</taxon>
        <taxon>Cichorieae</taxon>
        <taxon>Lactucinae</taxon>
        <taxon>Lactuca</taxon>
    </lineage>
</organism>
<comment type="subcellular location">
    <subcellularLocation>
        <location evidence="1">Membrane</location>
        <topology evidence="1">Single-pass membrane protein</topology>
    </subcellularLocation>
</comment>
<dbReference type="InterPro" id="IPR032872">
    <property type="entry name" value="WAK_assoc_C"/>
</dbReference>
<evidence type="ECO:0000256" key="2">
    <source>
        <dbReference type="ARBA" id="ARBA00012513"/>
    </source>
</evidence>
<evidence type="ECO:0000256" key="6">
    <source>
        <dbReference type="ARBA" id="ARBA00048679"/>
    </source>
</evidence>
<evidence type="ECO:0000259" key="8">
    <source>
        <dbReference type="Pfam" id="PF13947"/>
    </source>
</evidence>
<dbReference type="GO" id="GO:0016020">
    <property type="term" value="C:membrane"/>
    <property type="evidence" value="ECO:0007669"/>
    <property type="project" value="UniProtKB-SubCell"/>
</dbReference>
<dbReference type="Proteomes" id="UP001157418">
    <property type="component" value="Unassembled WGS sequence"/>
</dbReference>
<reference evidence="10 11" key="1">
    <citation type="submission" date="2022-01" db="EMBL/GenBank/DDBJ databases">
        <authorList>
            <person name="Xiong W."/>
            <person name="Schranz E."/>
        </authorList>
    </citation>
    <scope>NUCLEOTIDE SEQUENCE [LARGE SCALE GENOMIC DNA]</scope>
</reference>
<feature type="domain" description="Wall-associated receptor kinase C-terminal" evidence="9">
    <location>
        <begin position="136"/>
        <end position="217"/>
    </location>
</feature>
<dbReference type="EC" id="2.7.11.1" evidence="2"/>
<evidence type="ECO:0000256" key="4">
    <source>
        <dbReference type="ARBA" id="ARBA00023180"/>
    </source>
</evidence>
<sequence>MSDLFHSLSLSLLLLPFFFISMAAQFNYSTYPSCPSYNCGNINISYPFWRIGSETSTQFCGYPGFGINCSNDDVSATVPIVDCPRVHHNISIGTLPFLFTDQNVNLRVHLNCTGVPPFAHEIPCLSSATSKSCVNKVNSEPANFSWDEYSCDDDAVVATVLDALGPERFLGIEFIEALRGGFELAWERMGNCKKCETSFGRCGYNSNTTEFMCFCSGGTTTLGHCEGTFIKTTIFKLNIAFTPVLANLQLSES</sequence>
<feature type="domain" description="Wall-associated receptor kinase galacturonan-binding" evidence="8">
    <location>
        <begin position="34"/>
        <end position="78"/>
    </location>
</feature>
<dbReference type="Pfam" id="PF14380">
    <property type="entry name" value="WAK_assoc"/>
    <property type="match status" value="1"/>
</dbReference>